<dbReference type="Pfam" id="PF12697">
    <property type="entry name" value="Abhydrolase_6"/>
    <property type="match status" value="1"/>
</dbReference>
<name>A0A849VTT4_9HYPH</name>
<dbReference type="EMBL" id="JABUMX010000002">
    <property type="protein sequence ID" value="NTS31557.1"/>
    <property type="molecule type" value="Genomic_DNA"/>
</dbReference>
<keyword evidence="2" id="KW-0378">Hydrolase</keyword>
<dbReference type="InterPro" id="IPR017208">
    <property type="entry name" value="UCP037442_abhydr"/>
</dbReference>
<dbReference type="RefSeq" id="WP_113280594.1">
    <property type="nucleotide sequence ID" value="NZ_JABUMX010000002.1"/>
</dbReference>
<dbReference type="Gene3D" id="3.40.50.1820">
    <property type="entry name" value="alpha/beta hydrolase"/>
    <property type="match status" value="1"/>
</dbReference>
<reference evidence="2 3" key="1">
    <citation type="submission" date="2020-05" db="EMBL/GenBank/DDBJ databases">
        <authorList>
            <person name="Kim M.K."/>
        </authorList>
    </citation>
    <scope>NUCLEOTIDE SEQUENCE [LARGE SCALE GENOMIC DNA]</scope>
    <source>
        <strain evidence="2 3">BT25</strain>
    </source>
</reference>
<dbReference type="PIRSF" id="PIRSF037442">
    <property type="entry name" value="UCP037442_abhydr"/>
    <property type="match status" value="1"/>
</dbReference>
<organism evidence="2 3">
    <name type="scientific">Phyllobacterium pellucidum</name>
    <dbReference type="NCBI Taxonomy" id="2740464"/>
    <lineage>
        <taxon>Bacteria</taxon>
        <taxon>Pseudomonadati</taxon>
        <taxon>Pseudomonadota</taxon>
        <taxon>Alphaproteobacteria</taxon>
        <taxon>Hyphomicrobiales</taxon>
        <taxon>Phyllobacteriaceae</taxon>
        <taxon>Phyllobacterium</taxon>
    </lineage>
</organism>
<dbReference type="InterPro" id="IPR000073">
    <property type="entry name" value="AB_hydrolase_1"/>
</dbReference>
<feature type="domain" description="AB hydrolase-1" evidence="1">
    <location>
        <begin position="40"/>
        <end position="239"/>
    </location>
</feature>
<dbReference type="GO" id="GO:0016787">
    <property type="term" value="F:hydrolase activity"/>
    <property type="evidence" value="ECO:0007669"/>
    <property type="project" value="UniProtKB-KW"/>
</dbReference>
<evidence type="ECO:0000313" key="3">
    <source>
        <dbReference type="Proteomes" id="UP000550508"/>
    </source>
</evidence>
<dbReference type="AlphaFoldDB" id="A0A849VTT4"/>
<sequence length="295" mass="32256">MKDIRFLAADGFPLHGHLYEGGGEGPAVLISSAAAVPDAIYRHFAAHLIDLGASKVLTYDYRGVARSEAPSHWKSRLNLKDWGVLDFPAAVDELRRLSGSRPMVGIGHSYGGVALGLSNRSASFERYALLASLSGYYRNTAQPCAMYAKMNLVGVPLTIPFGKLPKWGGLGEAVPGTIFRDWARWCRNPNFLFSDPAVPEAQNFQKVTIPLLSVGITDDVWGTPRAVESLLRRFDNASVLHEMWYSPASSDGAPIGHLGFFRKHQANKLWPAVTDWLLNAKVPDGAALRPEMRAA</sequence>
<comment type="caution">
    <text evidence="2">The sequence shown here is derived from an EMBL/GenBank/DDBJ whole genome shotgun (WGS) entry which is preliminary data.</text>
</comment>
<dbReference type="SUPFAM" id="SSF53474">
    <property type="entry name" value="alpha/beta-Hydrolases"/>
    <property type="match status" value="1"/>
</dbReference>
<dbReference type="Proteomes" id="UP000550508">
    <property type="component" value="Unassembled WGS sequence"/>
</dbReference>
<dbReference type="InterPro" id="IPR029058">
    <property type="entry name" value="AB_hydrolase_fold"/>
</dbReference>
<gene>
    <name evidence="2" type="ORF">HQ945_09865</name>
</gene>
<keyword evidence="3" id="KW-1185">Reference proteome</keyword>
<accession>A0A849VTT4</accession>
<proteinExistence type="predicted"/>
<evidence type="ECO:0000259" key="1">
    <source>
        <dbReference type="Pfam" id="PF12697"/>
    </source>
</evidence>
<evidence type="ECO:0000313" key="2">
    <source>
        <dbReference type="EMBL" id="NTS31557.1"/>
    </source>
</evidence>
<protein>
    <submittedName>
        <fullName evidence="2">Alpha/beta fold hydrolase</fullName>
    </submittedName>
</protein>